<organism evidence="4">
    <name type="scientific">Nippostrongylus brasiliensis</name>
    <name type="common">Rat hookworm</name>
    <dbReference type="NCBI Taxonomy" id="27835"/>
    <lineage>
        <taxon>Eukaryota</taxon>
        <taxon>Metazoa</taxon>
        <taxon>Ecdysozoa</taxon>
        <taxon>Nematoda</taxon>
        <taxon>Chromadorea</taxon>
        <taxon>Rhabditida</taxon>
        <taxon>Rhabditina</taxon>
        <taxon>Rhabditomorpha</taxon>
        <taxon>Strongyloidea</taxon>
        <taxon>Heligmosomidae</taxon>
        <taxon>Nippostrongylus</taxon>
    </lineage>
</organism>
<accession>A0A0N4Y5U7</accession>
<dbReference type="AlphaFoldDB" id="A0A0N4Y5U7"/>
<evidence type="ECO:0000313" key="4">
    <source>
        <dbReference type="WBParaSite" id="NBR_0001140101-mRNA-1"/>
    </source>
</evidence>
<name>A0A0N4Y5U7_NIPBR</name>
<dbReference type="EMBL" id="UYSL01020517">
    <property type="protein sequence ID" value="VDL74991.1"/>
    <property type="molecule type" value="Genomic_DNA"/>
</dbReference>
<reference evidence="2 3" key="2">
    <citation type="submission" date="2018-11" db="EMBL/GenBank/DDBJ databases">
        <authorList>
            <consortium name="Pathogen Informatics"/>
        </authorList>
    </citation>
    <scope>NUCLEOTIDE SEQUENCE [LARGE SCALE GENOMIC DNA]</scope>
</reference>
<gene>
    <name evidence="2" type="ORF">NBR_LOCUS11402</name>
</gene>
<evidence type="ECO:0000256" key="1">
    <source>
        <dbReference type="SAM" id="MobiDB-lite"/>
    </source>
</evidence>
<dbReference type="Proteomes" id="UP000271162">
    <property type="component" value="Unassembled WGS sequence"/>
</dbReference>
<feature type="compositionally biased region" description="Polar residues" evidence="1">
    <location>
        <begin position="158"/>
        <end position="171"/>
    </location>
</feature>
<protein>
    <submittedName>
        <fullName evidence="4">DUF1767 domain-containing protein</fullName>
    </submittedName>
</protein>
<keyword evidence="3" id="KW-1185">Reference proteome</keyword>
<sequence>MAHHDESYQERINAKVLMEWVRISGLPNQKKASFDQVLQDFAERILEYPKDLPRAFSWPSSAGLTNGGHAIRPMSPPTAVVRLSMDLKGWNGSPLSDMLSNREKNEIRAGRLKFGSLKLNGVDVNPDLVKEVNLESNKRVGGPELEDENNPQEATPADASTSQPDAGSVNV</sequence>
<proteinExistence type="predicted"/>
<reference evidence="4" key="1">
    <citation type="submission" date="2017-02" db="UniProtKB">
        <authorList>
            <consortium name="WormBaseParasite"/>
        </authorList>
    </citation>
    <scope>IDENTIFICATION</scope>
</reference>
<dbReference type="WBParaSite" id="NBR_0001140101-mRNA-1">
    <property type="protein sequence ID" value="NBR_0001140101-mRNA-1"/>
    <property type="gene ID" value="NBR_0001140101"/>
</dbReference>
<evidence type="ECO:0000313" key="2">
    <source>
        <dbReference type="EMBL" id="VDL74991.1"/>
    </source>
</evidence>
<evidence type="ECO:0000313" key="3">
    <source>
        <dbReference type="Proteomes" id="UP000271162"/>
    </source>
</evidence>
<feature type="region of interest" description="Disordered" evidence="1">
    <location>
        <begin position="134"/>
        <end position="171"/>
    </location>
</feature>